<evidence type="ECO:0000313" key="3">
    <source>
        <dbReference type="Proteomes" id="UP001611580"/>
    </source>
</evidence>
<gene>
    <name evidence="2" type="primary">gvpO</name>
    <name evidence="2" type="ORF">ACH47X_03900</name>
</gene>
<comment type="caution">
    <text evidence="2">The sequence shown here is derived from an EMBL/GenBank/DDBJ whole genome shotgun (WGS) entry which is preliminary data.</text>
</comment>
<dbReference type="Proteomes" id="UP001611580">
    <property type="component" value="Unassembled WGS sequence"/>
</dbReference>
<keyword evidence="3" id="KW-1185">Reference proteome</keyword>
<dbReference type="RefSeq" id="WP_397401579.1">
    <property type="nucleotide sequence ID" value="NZ_JBIRYI010000002.1"/>
</dbReference>
<organism evidence="2 3">
    <name type="scientific">Promicromonospora kroppenstedtii</name>
    <dbReference type="NCBI Taxonomy" id="440482"/>
    <lineage>
        <taxon>Bacteria</taxon>
        <taxon>Bacillati</taxon>
        <taxon>Actinomycetota</taxon>
        <taxon>Actinomycetes</taxon>
        <taxon>Micrococcales</taxon>
        <taxon>Promicromonosporaceae</taxon>
        <taxon>Promicromonospora</taxon>
    </lineage>
</organism>
<name>A0ABW7XEX1_9MICO</name>
<dbReference type="EMBL" id="JBIRYI010000002">
    <property type="protein sequence ID" value="MFI2486024.1"/>
    <property type="molecule type" value="Genomic_DNA"/>
</dbReference>
<evidence type="ECO:0000256" key="1">
    <source>
        <dbReference type="SAM" id="MobiDB-lite"/>
    </source>
</evidence>
<dbReference type="Pfam" id="PF05800">
    <property type="entry name" value="GvpO"/>
    <property type="match status" value="1"/>
</dbReference>
<sequence length="100" mass="11058">MGDADEQVDDRTRGRSLTATEAAGRAAEQLSQLITRELESIVGIRSEDGTFTVVIEVVEDPHVPSSADVMAEYEVQLDAEGELTGYRRRSRYVRGRTEEG</sequence>
<protein>
    <submittedName>
        <fullName evidence="2">Gas vesicle protein GvpO</fullName>
    </submittedName>
</protein>
<reference evidence="2 3" key="1">
    <citation type="submission" date="2024-10" db="EMBL/GenBank/DDBJ databases">
        <title>The Natural Products Discovery Center: Release of the First 8490 Sequenced Strains for Exploring Actinobacteria Biosynthetic Diversity.</title>
        <authorList>
            <person name="Kalkreuter E."/>
            <person name="Kautsar S.A."/>
            <person name="Yang D."/>
            <person name="Bader C.D."/>
            <person name="Teijaro C.N."/>
            <person name="Fluegel L."/>
            <person name="Davis C.M."/>
            <person name="Simpson J.R."/>
            <person name="Lauterbach L."/>
            <person name="Steele A.D."/>
            <person name="Gui C."/>
            <person name="Meng S."/>
            <person name="Li G."/>
            <person name="Viehrig K."/>
            <person name="Ye F."/>
            <person name="Su P."/>
            <person name="Kiefer A.F."/>
            <person name="Nichols A."/>
            <person name="Cepeda A.J."/>
            <person name="Yan W."/>
            <person name="Fan B."/>
            <person name="Jiang Y."/>
            <person name="Adhikari A."/>
            <person name="Zheng C.-J."/>
            <person name="Schuster L."/>
            <person name="Cowan T.M."/>
            <person name="Smanski M.J."/>
            <person name="Chevrette M.G."/>
            <person name="De Carvalho L.P.S."/>
            <person name="Shen B."/>
        </authorList>
    </citation>
    <scope>NUCLEOTIDE SEQUENCE [LARGE SCALE GENOMIC DNA]</scope>
    <source>
        <strain evidence="2 3">NPDC019481</strain>
    </source>
</reference>
<accession>A0ABW7XEX1</accession>
<proteinExistence type="predicted"/>
<dbReference type="InterPro" id="IPR008634">
    <property type="entry name" value="Gas-vesicle_GvpO"/>
</dbReference>
<evidence type="ECO:0000313" key="2">
    <source>
        <dbReference type="EMBL" id="MFI2486024.1"/>
    </source>
</evidence>
<feature type="region of interest" description="Disordered" evidence="1">
    <location>
        <begin position="1"/>
        <end position="26"/>
    </location>
</feature>